<dbReference type="RefSeq" id="WP_024913646.1">
    <property type="nucleotide sequence ID" value="NZ_CP007044.2"/>
</dbReference>
<evidence type="ECO:0000313" key="2">
    <source>
        <dbReference type="EMBL" id="AHG22637.1"/>
    </source>
</evidence>
<dbReference type="HOGENOM" id="CLU_2182133_0_0_6"/>
<proteinExistence type="predicted"/>
<keyword evidence="1" id="KW-0812">Transmembrane</keyword>
<dbReference type="AlphaFoldDB" id="W0LJX6"/>
<organism evidence="2 3">
    <name type="scientific">Chania multitudinisentens RB-25</name>
    <dbReference type="NCBI Taxonomy" id="1441930"/>
    <lineage>
        <taxon>Bacteria</taxon>
        <taxon>Pseudomonadati</taxon>
        <taxon>Pseudomonadota</taxon>
        <taxon>Gammaproteobacteria</taxon>
        <taxon>Enterobacterales</taxon>
        <taxon>Yersiniaceae</taxon>
        <taxon>Chania</taxon>
    </lineage>
</organism>
<name>W0LJX6_9GAMM</name>
<reference evidence="2 3" key="1">
    <citation type="submission" date="2014-01" db="EMBL/GenBank/DDBJ databases">
        <title>Isolation of Serratia multitudinisentens RB-25 from Ex-Landfill site.</title>
        <authorList>
            <person name="Robson E.H.J."/>
        </authorList>
    </citation>
    <scope>NUCLEOTIDE SEQUENCE [LARGE SCALE GENOMIC DNA]</scope>
    <source>
        <strain evidence="2 3">RB-25</strain>
    </source>
</reference>
<dbReference type="EMBL" id="CP007044">
    <property type="protein sequence ID" value="AHG22637.1"/>
    <property type="molecule type" value="Genomic_DNA"/>
</dbReference>
<feature type="transmembrane region" description="Helical" evidence="1">
    <location>
        <begin position="72"/>
        <end position="93"/>
    </location>
</feature>
<accession>W0LJX6</accession>
<sequence>MKKIKSVIRLLLESGFTRKEIKELQKNSKLFGIDLAFGVKDVGKIMLRTTIIFSVMLLAFLFSLYIKQSFKVVLFFSTFLAILLLISCFFTNIPRYAKSVVFYFKYNKG</sequence>
<keyword evidence="1" id="KW-1133">Transmembrane helix</keyword>
<gene>
    <name evidence="2" type="ORF">Z042_03485</name>
</gene>
<evidence type="ECO:0000313" key="3">
    <source>
        <dbReference type="Proteomes" id="UP000019030"/>
    </source>
</evidence>
<evidence type="ECO:0000256" key="1">
    <source>
        <dbReference type="SAM" id="Phobius"/>
    </source>
</evidence>
<keyword evidence="3" id="KW-1185">Reference proteome</keyword>
<protein>
    <submittedName>
        <fullName evidence="2">Uncharacterized protein</fullName>
    </submittedName>
</protein>
<dbReference type="KEGG" id="sfo:Z042_03485"/>
<feature type="transmembrane region" description="Helical" evidence="1">
    <location>
        <begin position="45"/>
        <end position="66"/>
    </location>
</feature>
<reference evidence="2 3" key="2">
    <citation type="submission" date="2015-03" db="EMBL/GenBank/DDBJ databases">
        <authorList>
            <person name="Chan K.-G."/>
        </authorList>
    </citation>
    <scope>NUCLEOTIDE SEQUENCE [LARGE SCALE GENOMIC DNA]</scope>
    <source>
        <strain evidence="2 3">RB-25</strain>
    </source>
</reference>
<keyword evidence="1" id="KW-0472">Membrane</keyword>
<dbReference type="Proteomes" id="UP000019030">
    <property type="component" value="Chromosome"/>
</dbReference>